<evidence type="ECO:0000256" key="4">
    <source>
        <dbReference type="ARBA" id="ARBA00023136"/>
    </source>
</evidence>
<feature type="transmembrane region" description="Helical" evidence="5">
    <location>
        <begin position="305"/>
        <end position="327"/>
    </location>
</feature>
<dbReference type="AlphaFoldDB" id="A0AAU9TGW6"/>
<dbReference type="InterPro" id="IPR001902">
    <property type="entry name" value="SLC26A/SulP_fam"/>
</dbReference>
<feature type="transmembrane region" description="Helical" evidence="5">
    <location>
        <begin position="155"/>
        <end position="178"/>
    </location>
</feature>
<evidence type="ECO:0000313" key="8">
    <source>
        <dbReference type="Proteomes" id="UP001153954"/>
    </source>
</evidence>
<protein>
    <recommendedName>
        <fullName evidence="6">STAS domain-containing protein</fullName>
    </recommendedName>
</protein>
<name>A0AAU9TGW6_EUPED</name>
<evidence type="ECO:0000256" key="1">
    <source>
        <dbReference type="ARBA" id="ARBA00004141"/>
    </source>
</evidence>
<keyword evidence="2 5" id="KW-0812">Transmembrane</keyword>
<evidence type="ECO:0000256" key="3">
    <source>
        <dbReference type="ARBA" id="ARBA00022989"/>
    </source>
</evidence>
<comment type="subcellular location">
    <subcellularLocation>
        <location evidence="1">Membrane</location>
        <topology evidence="1">Multi-pass membrane protein</topology>
    </subcellularLocation>
</comment>
<feature type="transmembrane region" description="Helical" evidence="5">
    <location>
        <begin position="126"/>
        <end position="149"/>
    </location>
</feature>
<feature type="transmembrane region" description="Helical" evidence="5">
    <location>
        <begin position="433"/>
        <end position="464"/>
    </location>
</feature>
<feature type="transmembrane region" description="Helical" evidence="5">
    <location>
        <begin position="339"/>
        <end position="357"/>
    </location>
</feature>
<dbReference type="GO" id="GO:0055085">
    <property type="term" value="P:transmembrane transport"/>
    <property type="evidence" value="ECO:0007669"/>
    <property type="project" value="InterPro"/>
</dbReference>
<comment type="caution">
    <text evidence="7">The sequence shown here is derived from an EMBL/GenBank/DDBJ whole genome shotgun (WGS) entry which is preliminary data.</text>
</comment>
<keyword evidence="4 5" id="KW-0472">Membrane</keyword>
<evidence type="ECO:0000256" key="2">
    <source>
        <dbReference type="ARBA" id="ARBA00022692"/>
    </source>
</evidence>
<feature type="transmembrane region" description="Helical" evidence="5">
    <location>
        <begin position="404"/>
        <end position="421"/>
    </location>
</feature>
<gene>
    <name evidence="7" type="ORF">EEDITHA_LOCUS3150</name>
</gene>
<evidence type="ECO:0000313" key="7">
    <source>
        <dbReference type="EMBL" id="CAH2086824.1"/>
    </source>
</evidence>
<feature type="transmembrane region" description="Helical" evidence="5">
    <location>
        <begin position="378"/>
        <end position="398"/>
    </location>
</feature>
<dbReference type="EMBL" id="CAKOGL010000005">
    <property type="protein sequence ID" value="CAH2086824.1"/>
    <property type="molecule type" value="Genomic_DNA"/>
</dbReference>
<dbReference type="InterPro" id="IPR002645">
    <property type="entry name" value="STAS_dom"/>
</dbReference>
<keyword evidence="3 5" id="KW-1133">Transmembrane helix</keyword>
<accession>A0AAU9TGW6</accession>
<feature type="transmembrane region" description="Helical" evidence="5">
    <location>
        <begin position="55"/>
        <end position="79"/>
    </location>
</feature>
<evidence type="ECO:0000259" key="6">
    <source>
        <dbReference type="PROSITE" id="PS50801"/>
    </source>
</evidence>
<dbReference type="InterPro" id="IPR011547">
    <property type="entry name" value="SLC26A/SulP_dom"/>
</dbReference>
<proteinExistence type="predicted"/>
<dbReference type="PROSITE" id="PS50801">
    <property type="entry name" value="STAS"/>
    <property type="match status" value="1"/>
</dbReference>
<reference evidence="7" key="1">
    <citation type="submission" date="2022-03" db="EMBL/GenBank/DDBJ databases">
        <authorList>
            <person name="Tunstrom K."/>
        </authorList>
    </citation>
    <scope>NUCLEOTIDE SEQUENCE</scope>
</reference>
<keyword evidence="8" id="KW-1185">Reference proteome</keyword>
<dbReference type="GO" id="GO:0016020">
    <property type="term" value="C:membrane"/>
    <property type="evidence" value="ECO:0007669"/>
    <property type="project" value="UniProtKB-SubCell"/>
</dbReference>
<organism evidence="7 8">
    <name type="scientific">Euphydryas editha</name>
    <name type="common">Edith's checkerspot</name>
    <dbReference type="NCBI Taxonomy" id="104508"/>
    <lineage>
        <taxon>Eukaryota</taxon>
        <taxon>Metazoa</taxon>
        <taxon>Ecdysozoa</taxon>
        <taxon>Arthropoda</taxon>
        <taxon>Hexapoda</taxon>
        <taxon>Insecta</taxon>
        <taxon>Pterygota</taxon>
        <taxon>Neoptera</taxon>
        <taxon>Endopterygota</taxon>
        <taxon>Lepidoptera</taxon>
        <taxon>Glossata</taxon>
        <taxon>Ditrysia</taxon>
        <taxon>Papilionoidea</taxon>
        <taxon>Nymphalidae</taxon>
        <taxon>Nymphalinae</taxon>
        <taxon>Euphydryas</taxon>
    </lineage>
</organism>
<feature type="transmembrane region" description="Helical" evidence="5">
    <location>
        <begin position="239"/>
        <end position="260"/>
    </location>
</feature>
<feature type="domain" description="STAS" evidence="6">
    <location>
        <begin position="473"/>
        <end position="561"/>
    </location>
</feature>
<feature type="transmembrane region" description="Helical" evidence="5">
    <location>
        <begin position="91"/>
        <end position="114"/>
    </location>
</feature>
<dbReference type="PANTHER" id="PTHR11814">
    <property type="entry name" value="SULFATE TRANSPORTER"/>
    <property type="match status" value="1"/>
</dbReference>
<feature type="transmembrane region" description="Helical" evidence="5">
    <location>
        <begin position="199"/>
        <end position="219"/>
    </location>
</feature>
<evidence type="ECO:0000256" key="5">
    <source>
        <dbReference type="SAM" id="Phobius"/>
    </source>
</evidence>
<sequence>MTVTNSGSAETRSRTIQKSVKKSCKNVCSVKSVKSLVPITTWLPKYNITLLIQDIIAGITVGLTAIPQGIAYAIVAGLPPEYGLYSGLMGGFVYLFFGSCKDITIGPTAILAAMTAKYVSGYSYDYAVFVAFLSGWVVLAMGVMNLGFLVEFISIPVISGFTTAAALQIASAQLISLFGMKGASGNYFSESMINFFKSITTFNIRDSILGVVTILILMALKRIGEGCSRTDGVVKQLRWLLSLARNAVVVIIGIIIAYILKVTTGEEPLRIIGEIGSGLPTIQPPPFSTVVGNETQNFTDMLQTIGAGSIILPLVSILELIAIAKAFAGGVEVNATQEMIALGLCNIIGSFALSMPVTGSFTRTALNNASGVQTPAGGIFTGILILLALSLLTSTFYYIPRASLAGLIITAMFYMIDYKIFARLWRTSKKELIYLIATICVCLLLGLEYGIIAGVVLDALVLLFTSARPSLDVNTISSAKGNVIVIRLPECLPYCAADHLRRKILKVSFKAKSDTLIVMDGVILRKMDTTVASNLMSVIKDVEKTNIKILFLNFHVSIKEMCNVINPKYRNKFVTSGSSIEDIVEVTVKVTV</sequence>
<dbReference type="Proteomes" id="UP001153954">
    <property type="component" value="Unassembled WGS sequence"/>
</dbReference>
<dbReference type="Pfam" id="PF00916">
    <property type="entry name" value="Sulfate_transp"/>
    <property type="match status" value="1"/>
</dbReference>